<feature type="transmembrane region" description="Helical" evidence="1">
    <location>
        <begin position="33"/>
        <end position="52"/>
    </location>
</feature>
<accession>A0A1M6C522</accession>
<proteinExistence type="predicted"/>
<dbReference type="Proteomes" id="UP000184080">
    <property type="component" value="Unassembled WGS sequence"/>
</dbReference>
<organism evidence="2 3">
    <name type="scientific">Clostridium amylolyticum</name>
    <dbReference type="NCBI Taxonomy" id="1121298"/>
    <lineage>
        <taxon>Bacteria</taxon>
        <taxon>Bacillati</taxon>
        <taxon>Bacillota</taxon>
        <taxon>Clostridia</taxon>
        <taxon>Eubacteriales</taxon>
        <taxon>Clostridiaceae</taxon>
        <taxon>Clostridium</taxon>
    </lineage>
</organism>
<evidence type="ECO:0000313" key="2">
    <source>
        <dbReference type="EMBL" id="SHI56062.1"/>
    </source>
</evidence>
<feature type="transmembrane region" description="Helical" evidence="1">
    <location>
        <begin position="6"/>
        <end position="21"/>
    </location>
</feature>
<protein>
    <submittedName>
        <fullName evidence="2">Uncharacterized protein</fullName>
    </submittedName>
</protein>
<evidence type="ECO:0000256" key="1">
    <source>
        <dbReference type="SAM" id="Phobius"/>
    </source>
</evidence>
<keyword evidence="1" id="KW-1133">Transmembrane helix</keyword>
<gene>
    <name evidence="2" type="ORF">SAMN05444401_1002</name>
</gene>
<dbReference type="AlphaFoldDB" id="A0A1M6C522"/>
<name>A0A1M6C522_9CLOT</name>
<keyword evidence="1" id="KW-0812">Transmembrane</keyword>
<dbReference type="EMBL" id="FQZO01000001">
    <property type="protein sequence ID" value="SHI56062.1"/>
    <property type="molecule type" value="Genomic_DNA"/>
</dbReference>
<sequence length="284" mass="32555">MNSLILLIIMVIALFFIFKVINNNRTNKKKISIMLLSFIAIIFLLNLSMNIYGSNSLPNFGYAPKKVLKHHIMNLNEIKTTDDTKITLKRALLDLNNISATYSVSGKYKVIAVELKKNLQDEKPLSSMEGLWVGKRFIKDNNSLGFSFNSKEYLNPLYLTFHLSSGNNITFEIKDTTGIDKLTESIPLNEKVTFKNDNYIKILTFNKALNSYSIDFQSNIYNIKDILDIKIFIDDKEYNNESYGFSSNGSLVEGSFAYKPIEGKYFKLKILNKTTQEEKIINVK</sequence>
<keyword evidence="1" id="KW-0472">Membrane</keyword>
<dbReference type="RefSeq" id="WP_073004206.1">
    <property type="nucleotide sequence ID" value="NZ_FQZO01000001.1"/>
</dbReference>
<evidence type="ECO:0000313" key="3">
    <source>
        <dbReference type="Proteomes" id="UP000184080"/>
    </source>
</evidence>
<dbReference type="STRING" id="1121298.SAMN05444401_1002"/>
<reference evidence="2 3" key="1">
    <citation type="submission" date="2016-11" db="EMBL/GenBank/DDBJ databases">
        <authorList>
            <person name="Jaros S."/>
            <person name="Januszkiewicz K."/>
            <person name="Wedrychowicz H."/>
        </authorList>
    </citation>
    <scope>NUCLEOTIDE SEQUENCE [LARGE SCALE GENOMIC DNA]</scope>
    <source>
        <strain evidence="2 3">DSM 21864</strain>
    </source>
</reference>
<keyword evidence="3" id="KW-1185">Reference proteome</keyword>